<dbReference type="PROSITE" id="PS51055">
    <property type="entry name" value="ITAM_1"/>
    <property type="match status" value="1"/>
</dbReference>
<accession>A0A974HV36</accession>
<evidence type="ECO:0000256" key="14">
    <source>
        <dbReference type="ARBA" id="ARBA00030941"/>
    </source>
</evidence>
<dbReference type="Pfam" id="PF02189">
    <property type="entry name" value="ITAM"/>
    <property type="match status" value="1"/>
</dbReference>
<evidence type="ECO:0000256" key="7">
    <source>
        <dbReference type="ARBA" id="ARBA00022729"/>
    </source>
</evidence>
<evidence type="ECO:0000313" key="18">
    <source>
        <dbReference type="EMBL" id="OCT91355.1"/>
    </source>
</evidence>
<feature type="compositionally biased region" description="Basic and acidic residues" evidence="16">
    <location>
        <begin position="166"/>
        <end position="179"/>
    </location>
</feature>
<keyword evidence="6 17" id="KW-0812">Transmembrane</keyword>
<evidence type="ECO:0000256" key="11">
    <source>
        <dbReference type="ARBA" id="ARBA00023130"/>
    </source>
</evidence>
<organism evidence="18 19">
    <name type="scientific">Xenopus laevis</name>
    <name type="common">African clawed frog</name>
    <dbReference type="NCBI Taxonomy" id="8355"/>
    <lineage>
        <taxon>Eukaryota</taxon>
        <taxon>Metazoa</taxon>
        <taxon>Chordata</taxon>
        <taxon>Craniata</taxon>
        <taxon>Vertebrata</taxon>
        <taxon>Euteleostomi</taxon>
        <taxon>Amphibia</taxon>
        <taxon>Batrachia</taxon>
        <taxon>Anura</taxon>
        <taxon>Pipoidea</taxon>
        <taxon>Pipidae</taxon>
        <taxon>Xenopodinae</taxon>
        <taxon>Xenopus</taxon>
        <taxon>Xenopus</taxon>
    </lineage>
</organism>
<dbReference type="PANTHER" id="PTHR10035:SF2">
    <property type="entry name" value="T-CELL SURFACE GLYCOPROTEIN CD3 ZETA CHAIN"/>
    <property type="match status" value="1"/>
</dbReference>
<keyword evidence="4" id="KW-1003">Cell membrane</keyword>
<evidence type="ECO:0000256" key="6">
    <source>
        <dbReference type="ARBA" id="ARBA00022692"/>
    </source>
</evidence>
<proteinExistence type="inferred from homology"/>
<dbReference type="GO" id="GO:0050852">
    <property type="term" value="P:T cell receptor signaling pathway"/>
    <property type="evidence" value="ECO:0007669"/>
    <property type="project" value="TreeGrafter"/>
</dbReference>
<sequence length="217" mass="24401">MKRAQKGDRIWLSLRHETGRCPQCDSAAVLTRDGLLSAYLFVIFVPGAVLQMIANVVAMEIQGLTVSGDGSLSSDTDAQIFGLLDPRLCYILDGLLFIYAVIVTALFFREKLTQKIPEPVGYRDNNYDELNPSGQSKYDALNVRREEKAARRQKPSETDSTYTGLQRDKMSDPYSDIRPKQPQKRQGKKHDPVYQGLHSGSRDTYDALHMQPLPPLP</sequence>
<feature type="compositionally biased region" description="Basic and acidic residues" evidence="16">
    <location>
        <begin position="142"/>
        <end position="157"/>
    </location>
</feature>
<evidence type="ECO:0000256" key="9">
    <source>
        <dbReference type="ARBA" id="ARBA00022859"/>
    </source>
</evidence>
<evidence type="ECO:0000256" key="8">
    <source>
        <dbReference type="ARBA" id="ARBA00022737"/>
    </source>
</evidence>
<feature type="region of interest" description="Disordered" evidence="16">
    <location>
        <begin position="119"/>
        <end position="217"/>
    </location>
</feature>
<keyword evidence="13" id="KW-0675">Receptor</keyword>
<keyword evidence="8" id="KW-0677">Repeat</keyword>
<keyword evidence="9" id="KW-0391">Immunity</keyword>
<dbReference type="PANTHER" id="PTHR10035">
    <property type="entry name" value="T-CELL SURFACE GLYCOPROTEIN CD3 ZETA CHAIN"/>
    <property type="match status" value="1"/>
</dbReference>
<keyword evidence="5" id="KW-0597">Phosphoprotein</keyword>
<dbReference type="Pfam" id="PF11628">
    <property type="entry name" value="TCR_zetazeta"/>
    <property type="match status" value="1"/>
</dbReference>
<dbReference type="GO" id="GO:0002250">
    <property type="term" value="P:adaptive immune response"/>
    <property type="evidence" value="ECO:0007669"/>
    <property type="project" value="UniProtKB-KW"/>
</dbReference>
<evidence type="ECO:0000256" key="5">
    <source>
        <dbReference type="ARBA" id="ARBA00022553"/>
    </source>
</evidence>
<feature type="transmembrane region" description="Helical" evidence="17">
    <location>
        <begin position="38"/>
        <end position="58"/>
    </location>
</feature>
<evidence type="ECO:0000256" key="3">
    <source>
        <dbReference type="ARBA" id="ARBA00020448"/>
    </source>
</evidence>
<dbReference type="GO" id="GO:0042105">
    <property type="term" value="C:alpha-beta T cell receptor complex"/>
    <property type="evidence" value="ECO:0007669"/>
    <property type="project" value="TreeGrafter"/>
</dbReference>
<evidence type="ECO:0000256" key="1">
    <source>
        <dbReference type="ARBA" id="ARBA00004251"/>
    </source>
</evidence>
<name>A0A974HV36_XENLA</name>
<comment type="similarity">
    <text evidence="2">Belongs to the CD3Z/FCER1G family.</text>
</comment>
<evidence type="ECO:0000256" key="16">
    <source>
        <dbReference type="SAM" id="MobiDB-lite"/>
    </source>
</evidence>
<protein>
    <recommendedName>
        <fullName evidence="3">T-cell surface glycoprotein CD3 zeta chain</fullName>
    </recommendedName>
    <alternativeName>
        <fullName evidence="14">T-cell receptor T3 zeta chain</fullName>
    </alternativeName>
</protein>
<gene>
    <name evidence="18" type="ORF">XELAEV_18014406mg</name>
</gene>
<evidence type="ECO:0000256" key="12">
    <source>
        <dbReference type="ARBA" id="ARBA00023136"/>
    </source>
</evidence>
<dbReference type="InterPro" id="IPR003110">
    <property type="entry name" value="Phos_immunorcpt_sig_ITAM"/>
</dbReference>
<keyword evidence="7" id="KW-0732">Signal</keyword>
<dbReference type="EMBL" id="CM004469">
    <property type="protein sequence ID" value="OCT91355.1"/>
    <property type="molecule type" value="Genomic_DNA"/>
</dbReference>
<keyword evidence="11" id="KW-1064">Adaptive immunity</keyword>
<evidence type="ECO:0000256" key="4">
    <source>
        <dbReference type="ARBA" id="ARBA00022475"/>
    </source>
</evidence>
<dbReference type="Proteomes" id="UP000694892">
    <property type="component" value="Chromosome 2S"/>
</dbReference>
<keyword evidence="12 17" id="KW-0472">Membrane</keyword>
<comment type="function">
    <text evidence="15">Part of the TCR-CD3 complex present on T-lymphocyte cell surface that plays an essential role in adaptive immune response. When antigen presenting cells (APCs) activate T-cell receptor (TCR), TCR-mediated signals are transmitted across the cell membrane by the CD3 chains CD3D, CD3E, CD3G and CD3Z. All CD3 chains contain immunoreceptor tyrosine-based activation motifs (ITAMs) in their cytoplasmic domain. Upon TCR engagement, these motifs become phosphorylated by Src family protein tyrosine kinases LCK and FYN, resulting in the activation of downstream signaling pathways. CD3Z ITAMs phosphorylation creates multiple docking sites for the protein kinase ZAP70 leading to ZAP70 phosphorylation and its conversion into a catalytically active enzyme. Plays an important role in intrathymic T-cell differentiation. Additionally, participates in the activity-dependent synapse formation of retinal ganglion cells (RGCs) in both the retina and dorsal lateral geniculate nucleus (dLGN).</text>
</comment>
<dbReference type="GO" id="GO:0004888">
    <property type="term" value="F:transmembrane signaling receptor activity"/>
    <property type="evidence" value="ECO:0007669"/>
    <property type="project" value="InterPro"/>
</dbReference>
<evidence type="ECO:0000256" key="17">
    <source>
        <dbReference type="SAM" id="Phobius"/>
    </source>
</evidence>
<dbReference type="AlphaFoldDB" id="A0A974HV36"/>
<keyword evidence="10 17" id="KW-1133">Transmembrane helix</keyword>
<dbReference type="InterPro" id="IPR024128">
    <property type="entry name" value="T-cell_CD3_zeta"/>
</dbReference>
<evidence type="ECO:0000256" key="15">
    <source>
        <dbReference type="ARBA" id="ARBA00045360"/>
    </source>
</evidence>
<dbReference type="SMART" id="SM00077">
    <property type="entry name" value="ITAM"/>
    <property type="match status" value="3"/>
</dbReference>
<evidence type="ECO:0000256" key="10">
    <source>
        <dbReference type="ARBA" id="ARBA00022989"/>
    </source>
</evidence>
<evidence type="ECO:0000256" key="13">
    <source>
        <dbReference type="ARBA" id="ARBA00023170"/>
    </source>
</evidence>
<reference evidence="19" key="1">
    <citation type="journal article" date="2016" name="Nature">
        <title>Genome evolution in the allotetraploid frog Xenopus laevis.</title>
        <authorList>
            <person name="Session A.M."/>
            <person name="Uno Y."/>
            <person name="Kwon T."/>
            <person name="Chapman J.A."/>
            <person name="Toyoda A."/>
            <person name="Takahashi S."/>
            <person name="Fukui A."/>
            <person name="Hikosaka A."/>
            <person name="Suzuki A."/>
            <person name="Kondo M."/>
            <person name="van Heeringen S.J."/>
            <person name="Quigley I."/>
            <person name="Heinz S."/>
            <person name="Ogino H."/>
            <person name="Ochi H."/>
            <person name="Hellsten U."/>
            <person name="Lyons J.B."/>
            <person name="Simakov O."/>
            <person name="Putnam N."/>
            <person name="Stites J."/>
            <person name="Kuroki Y."/>
            <person name="Tanaka T."/>
            <person name="Michiue T."/>
            <person name="Watanabe M."/>
            <person name="Bogdanovic O."/>
            <person name="Lister R."/>
            <person name="Georgiou G."/>
            <person name="Paranjpe S.S."/>
            <person name="van Kruijsbergen I."/>
            <person name="Shu S."/>
            <person name="Carlson J."/>
            <person name="Kinoshita T."/>
            <person name="Ohta Y."/>
            <person name="Mawaribuchi S."/>
            <person name="Jenkins J."/>
            <person name="Grimwood J."/>
            <person name="Schmutz J."/>
            <person name="Mitros T."/>
            <person name="Mozaffari S.V."/>
            <person name="Suzuki Y."/>
            <person name="Haramoto Y."/>
            <person name="Yamamoto T.S."/>
            <person name="Takagi C."/>
            <person name="Heald R."/>
            <person name="Miller K."/>
            <person name="Haudenschild C."/>
            <person name="Kitzman J."/>
            <person name="Nakayama T."/>
            <person name="Izutsu Y."/>
            <person name="Robert J."/>
            <person name="Fortriede J."/>
            <person name="Burns K."/>
            <person name="Lotay V."/>
            <person name="Karimi K."/>
            <person name="Yasuoka Y."/>
            <person name="Dichmann D.S."/>
            <person name="Flajnik M.F."/>
            <person name="Houston D.W."/>
            <person name="Shendure J."/>
            <person name="DuPasquier L."/>
            <person name="Vize P.D."/>
            <person name="Zorn A.M."/>
            <person name="Ito M."/>
            <person name="Marcotte E.M."/>
            <person name="Wallingford J.B."/>
            <person name="Ito Y."/>
            <person name="Asashima M."/>
            <person name="Ueno N."/>
            <person name="Matsuda Y."/>
            <person name="Veenstra G.J."/>
            <person name="Fujiyama A."/>
            <person name="Harland R.M."/>
            <person name="Taira M."/>
            <person name="Rokhsar D.S."/>
        </authorList>
    </citation>
    <scope>NUCLEOTIDE SEQUENCE [LARGE SCALE GENOMIC DNA]</scope>
    <source>
        <strain evidence="19">J</strain>
    </source>
</reference>
<dbReference type="InterPro" id="IPR021663">
    <property type="entry name" value="CD3_zeta/IgE_Fc_rcpt_gamma"/>
</dbReference>
<evidence type="ECO:0000313" key="19">
    <source>
        <dbReference type="Proteomes" id="UP000694892"/>
    </source>
</evidence>
<feature type="transmembrane region" description="Helical" evidence="17">
    <location>
        <begin position="90"/>
        <end position="108"/>
    </location>
</feature>
<evidence type="ECO:0000256" key="2">
    <source>
        <dbReference type="ARBA" id="ARBA00007280"/>
    </source>
</evidence>
<comment type="subcellular location">
    <subcellularLocation>
        <location evidence="1">Cell membrane</location>
        <topology evidence="1">Single-pass type I membrane protein</topology>
    </subcellularLocation>
</comment>